<dbReference type="GO" id="GO:0004089">
    <property type="term" value="F:carbonate dehydratase activity"/>
    <property type="evidence" value="ECO:0007669"/>
    <property type="project" value="UniProtKB-UniRule"/>
</dbReference>
<evidence type="ECO:0000256" key="3">
    <source>
        <dbReference type="ARBA" id="ARBA00022723"/>
    </source>
</evidence>
<dbReference type="Pfam" id="PF00484">
    <property type="entry name" value="Pro_CA"/>
    <property type="match status" value="1"/>
</dbReference>
<gene>
    <name evidence="9" type="ORF">CLV74_1037</name>
</gene>
<dbReference type="PANTHER" id="PTHR11002:SF76">
    <property type="entry name" value="CARBONIC ANHYDRASE"/>
    <property type="match status" value="1"/>
</dbReference>
<proteinExistence type="inferred from homology"/>
<dbReference type="EC" id="4.2.1.1" evidence="2 8"/>
<dbReference type="PROSITE" id="PS00705">
    <property type="entry name" value="PROK_CO2_ANHYDRASE_2"/>
    <property type="match status" value="1"/>
</dbReference>
<name>A0A2T0WXV2_9RHOB</name>
<comment type="cofactor">
    <cofactor evidence="7">
        <name>Zn(2+)</name>
        <dbReference type="ChEBI" id="CHEBI:29105"/>
    </cofactor>
    <text evidence="7">Binds 1 zinc ion per subunit.</text>
</comment>
<evidence type="ECO:0000256" key="5">
    <source>
        <dbReference type="ARBA" id="ARBA00023239"/>
    </source>
</evidence>
<dbReference type="RefSeq" id="WP_106263100.1">
    <property type="nucleotide sequence ID" value="NZ_PVTQ01000003.1"/>
</dbReference>
<keyword evidence="10" id="KW-1185">Reference proteome</keyword>
<dbReference type="PANTHER" id="PTHR11002">
    <property type="entry name" value="CARBONIC ANHYDRASE"/>
    <property type="match status" value="1"/>
</dbReference>
<comment type="caution">
    <text evidence="9">The sequence shown here is derived from an EMBL/GenBank/DDBJ whole genome shotgun (WGS) entry which is preliminary data.</text>
</comment>
<evidence type="ECO:0000256" key="2">
    <source>
        <dbReference type="ARBA" id="ARBA00012925"/>
    </source>
</evidence>
<evidence type="ECO:0000256" key="1">
    <source>
        <dbReference type="ARBA" id="ARBA00006217"/>
    </source>
</evidence>
<dbReference type="OrthoDB" id="9797527at2"/>
<keyword evidence="3 7" id="KW-0479">Metal-binding</keyword>
<dbReference type="GO" id="GO:0008270">
    <property type="term" value="F:zinc ion binding"/>
    <property type="evidence" value="ECO:0007669"/>
    <property type="project" value="UniProtKB-UniRule"/>
</dbReference>
<dbReference type="SUPFAM" id="SSF53056">
    <property type="entry name" value="beta-carbonic anhydrase, cab"/>
    <property type="match status" value="1"/>
</dbReference>
<feature type="binding site" evidence="7">
    <location>
        <position position="108"/>
    </location>
    <ligand>
        <name>Zn(2+)</name>
        <dbReference type="ChEBI" id="CHEBI:29105"/>
    </ligand>
</feature>
<dbReference type="InterPro" id="IPR015892">
    <property type="entry name" value="Carbonic_anhydrase_CS"/>
</dbReference>
<dbReference type="InterPro" id="IPR001765">
    <property type="entry name" value="Carbonic_anhydrase"/>
</dbReference>
<organism evidence="9 10">
    <name type="scientific">Donghicola tyrosinivorans</name>
    <dbReference type="NCBI Taxonomy" id="1652492"/>
    <lineage>
        <taxon>Bacteria</taxon>
        <taxon>Pseudomonadati</taxon>
        <taxon>Pseudomonadota</taxon>
        <taxon>Alphaproteobacteria</taxon>
        <taxon>Rhodobacterales</taxon>
        <taxon>Roseobacteraceae</taxon>
        <taxon>Donghicola</taxon>
    </lineage>
</organism>
<feature type="binding site" evidence="7">
    <location>
        <position position="49"/>
    </location>
    <ligand>
        <name>Zn(2+)</name>
        <dbReference type="ChEBI" id="CHEBI:29105"/>
    </ligand>
</feature>
<comment type="catalytic activity">
    <reaction evidence="6 8">
        <text>hydrogencarbonate + H(+) = CO2 + H2O</text>
        <dbReference type="Rhea" id="RHEA:10748"/>
        <dbReference type="ChEBI" id="CHEBI:15377"/>
        <dbReference type="ChEBI" id="CHEBI:15378"/>
        <dbReference type="ChEBI" id="CHEBI:16526"/>
        <dbReference type="ChEBI" id="CHEBI:17544"/>
        <dbReference type="EC" id="4.2.1.1"/>
    </reaction>
</comment>
<dbReference type="SMART" id="SM00947">
    <property type="entry name" value="Pro_CA"/>
    <property type="match status" value="1"/>
</dbReference>
<sequence>MKHAKPLPGYLVQRYEGWRATTYSENQAWYRRLANEGQRPRAMVISCCDSRVHVTSIFGADQGEFFIHRNVANLVPPYEPDGDHHGTSATVEYAVTALKVSHLIILGHSSCGGVQGCLHMCNGTAPELEETTSFVGRWMDILRPGYAQVDAMNLPTETEQLRALEKKAVLVSLENLMTFPFVAKAVEEGELSLHGLWTDIGEGSLEYYAPEDDSFKPV</sequence>
<evidence type="ECO:0000313" key="9">
    <source>
        <dbReference type="EMBL" id="PRY91424.1"/>
    </source>
</evidence>
<feature type="binding site" evidence="7">
    <location>
        <position position="47"/>
    </location>
    <ligand>
        <name>Zn(2+)</name>
        <dbReference type="ChEBI" id="CHEBI:29105"/>
    </ligand>
</feature>
<protein>
    <recommendedName>
        <fullName evidence="2 8">Carbonic anhydrase</fullName>
        <ecNumber evidence="2 8">4.2.1.1</ecNumber>
    </recommendedName>
    <alternativeName>
        <fullName evidence="8">Carbonate dehydratase</fullName>
    </alternativeName>
</protein>
<evidence type="ECO:0000256" key="7">
    <source>
        <dbReference type="PIRSR" id="PIRSR601765-1"/>
    </source>
</evidence>
<evidence type="ECO:0000256" key="6">
    <source>
        <dbReference type="ARBA" id="ARBA00048348"/>
    </source>
</evidence>
<dbReference type="InterPro" id="IPR036874">
    <property type="entry name" value="Carbonic_anhydrase_sf"/>
</dbReference>
<dbReference type="AlphaFoldDB" id="A0A2T0WXV2"/>
<keyword evidence="4 7" id="KW-0862">Zinc</keyword>
<evidence type="ECO:0000313" key="10">
    <source>
        <dbReference type="Proteomes" id="UP000238392"/>
    </source>
</evidence>
<dbReference type="EMBL" id="PVTQ01000003">
    <property type="protein sequence ID" value="PRY91424.1"/>
    <property type="molecule type" value="Genomic_DNA"/>
</dbReference>
<dbReference type="GO" id="GO:0015976">
    <property type="term" value="P:carbon utilization"/>
    <property type="evidence" value="ECO:0007669"/>
    <property type="project" value="InterPro"/>
</dbReference>
<dbReference type="CDD" id="cd00884">
    <property type="entry name" value="beta_CA_cladeB"/>
    <property type="match status" value="1"/>
</dbReference>
<accession>A0A2T0WXV2</accession>
<evidence type="ECO:0000256" key="4">
    <source>
        <dbReference type="ARBA" id="ARBA00022833"/>
    </source>
</evidence>
<dbReference type="InterPro" id="IPR045066">
    <property type="entry name" value="Beta_CA_cladeB"/>
</dbReference>
<comment type="similarity">
    <text evidence="1 8">Belongs to the beta-class carbonic anhydrase family.</text>
</comment>
<keyword evidence="5 8" id="KW-0456">Lyase</keyword>
<comment type="function">
    <text evidence="8">Reversible hydration of carbon dioxide.</text>
</comment>
<feature type="binding site" evidence="7">
    <location>
        <position position="111"/>
    </location>
    <ligand>
        <name>Zn(2+)</name>
        <dbReference type="ChEBI" id="CHEBI:29105"/>
    </ligand>
</feature>
<dbReference type="Gene3D" id="3.40.1050.10">
    <property type="entry name" value="Carbonic anhydrase"/>
    <property type="match status" value="1"/>
</dbReference>
<dbReference type="Proteomes" id="UP000238392">
    <property type="component" value="Unassembled WGS sequence"/>
</dbReference>
<reference evidence="9 10" key="1">
    <citation type="submission" date="2018-03" db="EMBL/GenBank/DDBJ databases">
        <title>Genomic Encyclopedia of Archaeal and Bacterial Type Strains, Phase II (KMG-II): from individual species to whole genera.</title>
        <authorList>
            <person name="Goeker M."/>
        </authorList>
    </citation>
    <scope>NUCLEOTIDE SEQUENCE [LARGE SCALE GENOMIC DNA]</scope>
    <source>
        <strain evidence="9 10">DSM 100212</strain>
    </source>
</reference>
<evidence type="ECO:0000256" key="8">
    <source>
        <dbReference type="RuleBase" id="RU003956"/>
    </source>
</evidence>